<dbReference type="Pfam" id="PF20209">
    <property type="entry name" value="DUF6570"/>
    <property type="match status" value="1"/>
</dbReference>
<reference evidence="2" key="1">
    <citation type="submission" date="2023-03" db="EMBL/GenBank/DDBJ databases">
        <title>Massive genome expansion in bonnet fungi (Mycena s.s.) driven by repeated elements and novel gene families across ecological guilds.</title>
        <authorList>
            <consortium name="Lawrence Berkeley National Laboratory"/>
            <person name="Harder C.B."/>
            <person name="Miyauchi S."/>
            <person name="Viragh M."/>
            <person name="Kuo A."/>
            <person name="Thoen E."/>
            <person name="Andreopoulos B."/>
            <person name="Lu D."/>
            <person name="Skrede I."/>
            <person name="Drula E."/>
            <person name="Henrissat B."/>
            <person name="Morin E."/>
            <person name="Kohler A."/>
            <person name="Barry K."/>
            <person name="LaButti K."/>
            <person name="Morin E."/>
            <person name="Salamov A."/>
            <person name="Lipzen A."/>
            <person name="Mereny Z."/>
            <person name="Hegedus B."/>
            <person name="Baldrian P."/>
            <person name="Stursova M."/>
            <person name="Weitz H."/>
            <person name="Taylor A."/>
            <person name="Grigoriev I.V."/>
            <person name="Nagy L.G."/>
            <person name="Martin F."/>
            <person name="Kauserud H."/>
        </authorList>
    </citation>
    <scope>NUCLEOTIDE SEQUENCE</scope>
    <source>
        <strain evidence="2">CBHHK067</strain>
    </source>
</reference>
<feature type="domain" description="DUF6570" evidence="1">
    <location>
        <begin position="100"/>
        <end position="141"/>
    </location>
</feature>
<dbReference type="Proteomes" id="UP001221757">
    <property type="component" value="Unassembled WGS sequence"/>
</dbReference>
<feature type="non-terminal residue" evidence="2">
    <location>
        <position position="1"/>
    </location>
</feature>
<organism evidence="2 3">
    <name type="scientific">Mycena rosella</name>
    <name type="common">Pink bonnet</name>
    <name type="synonym">Agaricus rosellus</name>
    <dbReference type="NCBI Taxonomy" id="1033263"/>
    <lineage>
        <taxon>Eukaryota</taxon>
        <taxon>Fungi</taxon>
        <taxon>Dikarya</taxon>
        <taxon>Basidiomycota</taxon>
        <taxon>Agaricomycotina</taxon>
        <taxon>Agaricomycetes</taxon>
        <taxon>Agaricomycetidae</taxon>
        <taxon>Agaricales</taxon>
        <taxon>Marasmiineae</taxon>
        <taxon>Mycenaceae</taxon>
        <taxon>Mycena</taxon>
    </lineage>
</organism>
<protein>
    <recommendedName>
        <fullName evidence="1">DUF6570 domain-containing protein</fullName>
    </recommendedName>
</protein>
<accession>A0AAD7DNC2</accession>
<evidence type="ECO:0000259" key="1">
    <source>
        <dbReference type="Pfam" id="PF20209"/>
    </source>
</evidence>
<dbReference type="InterPro" id="IPR046700">
    <property type="entry name" value="DUF6570"/>
</dbReference>
<feature type="non-terminal residue" evidence="2">
    <location>
        <position position="141"/>
    </location>
</feature>
<dbReference type="AlphaFoldDB" id="A0AAD7DNC2"/>
<keyword evidence="3" id="KW-1185">Reference proteome</keyword>
<dbReference type="EMBL" id="JARKIE010000036">
    <property type="protein sequence ID" value="KAJ7695917.1"/>
    <property type="molecule type" value="Genomic_DNA"/>
</dbReference>
<evidence type="ECO:0000313" key="3">
    <source>
        <dbReference type="Proteomes" id="UP001221757"/>
    </source>
</evidence>
<proteinExistence type="predicted"/>
<name>A0AAD7DNC2_MYCRO</name>
<comment type="caution">
    <text evidence="2">The sequence shown here is derived from an EMBL/GenBank/DDBJ whole genome shotgun (WGS) entry which is preliminary data.</text>
</comment>
<gene>
    <name evidence="2" type="ORF">B0H17DRAFT_896042</name>
</gene>
<sequence length="141" mass="15303">FPPKPPGEQALHRILTDSSSAMQSDKFVESGCAVCGHLTPLSELTQLDCFEGSLDHLVKEGVTRKECTLSTDPIEELAGPVLADGCSHICLQCEPSVLKRAVPRHALENYGWLGVVPPQLQGLTYAKGVMIARVRHNRCVV</sequence>
<evidence type="ECO:0000313" key="2">
    <source>
        <dbReference type="EMBL" id="KAJ7695917.1"/>
    </source>
</evidence>